<dbReference type="PANTHER" id="PTHR47706:SF9">
    <property type="entry name" value="NMRA-LIKE DOMAIN-CONTAINING PROTEIN-RELATED"/>
    <property type="match status" value="1"/>
</dbReference>
<dbReference type="Gene3D" id="3.90.25.10">
    <property type="entry name" value="UDP-galactose 4-epimerase, domain 1"/>
    <property type="match status" value="1"/>
</dbReference>
<reference evidence="4 5" key="1">
    <citation type="submission" date="2016-10" db="EMBL/GenBank/DDBJ databases">
        <title>Genome sequence of the basidiomycete white-rot fungus Trametes pubescens.</title>
        <authorList>
            <person name="Makela M.R."/>
            <person name="Granchi Z."/>
            <person name="Peng M."/>
            <person name="De Vries R.P."/>
            <person name="Grigoriev I."/>
            <person name="Riley R."/>
            <person name="Hilden K."/>
        </authorList>
    </citation>
    <scope>NUCLEOTIDE SEQUENCE [LARGE SCALE GENOMIC DNA]</scope>
    <source>
        <strain evidence="4 5">FBCC735</strain>
    </source>
</reference>
<evidence type="ECO:0000313" key="5">
    <source>
        <dbReference type="Proteomes" id="UP000184267"/>
    </source>
</evidence>
<evidence type="ECO:0000256" key="1">
    <source>
        <dbReference type="ARBA" id="ARBA00022857"/>
    </source>
</evidence>
<proteinExistence type="predicted"/>
<comment type="caution">
    <text evidence="4">The sequence shown here is derived from an EMBL/GenBank/DDBJ whole genome shotgun (WGS) entry which is preliminary data.</text>
</comment>
<evidence type="ECO:0000256" key="2">
    <source>
        <dbReference type="ARBA" id="ARBA00023002"/>
    </source>
</evidence>
<dbReference type="Proteomes" id="UP000184267">
    <property type="component" value="Unassembled WGS sequence"/>
</dbReference>
<keyword evidence="2" id="KW-0560">Oxidoreductase</keyword>
<gene>
    <name evidence="4" type="ORF">TRAPUB_11975</name>
</gene>
<dbReference type="Gene3D" id="3.40.50.720">
    <property type="entry name" value="NAD(P)-binding Rossmann-like Domain"/>
    <property type="match status" value="1"/>
</dbReference>
<protein>
    <recommendedName>
        <fullName evidence="3">NmrA-like domain-containing protein</fullName>
    </recommendedName>
</protein>
<dbReference type="InterPro" id="IPR036291">
    <property type="entry name" value="NAD(P)-bd_dom_sf"/>
</dbReference>
<feature type="domain" description="NmrA-like" evidence="3">
    <location>
        <begin position="11"/>
        <end position="289"/>
    </location>
</feature>
<dbReference type="Pfam" id="PF05368">
    <property type="entry name" value="NmrA"/>
    <property type="match status" value="1"/>
</dbReference>
<dbReference type="OMA" id="RICACSH"/>
<evidence type="ECO:0000313" key="4">
    <source>
        <dbReference type="EMBL" id="OJT11503.1"/>
    </source>
</evidence>
<evidence type="ECO:0000259" key="3">
    <source>
        <dbReference type="Pfam" id="PF05368"/>
    </source>
</evidence>
<dbReference type="OrthoDB" id="2798875at2759"/>
<name>A0A1M2VV77_TRAPU</name>
<keyword evidence="1" id="KW-0521">NADP</keyword>
<dbReference type="SUPFAM" id="SSF51735">
    <property type="entry name" value="NAD(P)-binding Rossmann-fold domains"/>
    <property type="match status" value="1"/>
</dbReference>
<accession>A0A1M2VV77</accession>
<dbReference type="GO" id="GO:0016491">
    <property type="term" value="F:oxidoreductase activity"/>
    <property type="evidence" value="ECO:0007669"/>
    <property type="project" value="UniProtKB-KW"/>
</dbReference>
<dbReference type="InterPro" id="IPR008030">
    <property type="entry name" value="NmrA-like"/>
</dbReference>
<dbReference type="InterPro" id="IPR051609">
    <property type="entry name" value="NmrA/Isoflavone_reductase-like"/>
</dbReference>
<dbReference type="AlphaFoldDB" id="A0A1M2VV77"/>
<sequence>MSSDRSALPIVLVVGATGATGGSIVKGLLASGHFHVAALVRPASQSKSATQALRTSGVDIRIGDLTDGVAKLTDALAGVEIVISAVVAWSILAQKDLIRAAKDVGVQRIVPCDFGTPGKRGVRELTDEKLAIRDFIKELGVPHTFIDVGWWMQITLPLPTRSKVRDDWKMMTYAVYGSGEHKMLVTDLKDIGVFVARIIADPRTLGHAVIVWEDEVTQLEAHEIGERASGEAEVFKAKRFNVPAEAILKYAAEGKAEVEKDPASFAAHAKQSQSEYMYSLHILGENTLENAKALGYLDARELYPDLPKHALEEFAKDYYNLEEPGKEYLVIS</sequence>
<organism evidence="4 5">
    <name type="scientific">Trametes pubescens</name>
    <name type="common">White-rot fungus</name>
    <dbReference type="NCBI Taxonomy" id="154538"/>
    <lineage>
        <taxon>Eukaryota</taxon>
        <taxon>Fungi</taxon>
        <taxon>Dikarya</taxon>
        <taxon>Basidiomycota</taxon>
        <taxon>Agaricomycotina</taxon>
        <taxon>Agaricomycetes</taxon>
        <taxon>Polyporales</taxon>
        <taxon>Polyporaceae</taxon>
        <taxon>Trametes</taxon>
    </lineage>
</organism>
<keyword evidence="5" id="KW-1185">Reference proteome</keyword>
<dbReference type="EMBL" id="MNAD01000630">
    <property type="protein sequence ID" value="OJT11503.1"/>
    <property type="molecule type" value="Genomic_DNA"/>
</dbReference>
<dbReference type="PANTHER" id="PTHR47706">
    <property type="entry name" value="NMRA-LIKE FAMILY PROTEIN"/>
    <property type="match status" value="1"/>
</dbReference>